<organism evidence="1">
    <name type="scientific">uncultured Rubrobacteraceae bacterium</name>
    <dbReference type="NCBI Taxonomy" id="349277"/>
    <lineage>
        <taxon>Bacteria</taxon>
        <taxon>Bacillati</taxon>
        <taxon>Actinomycetota</taxon>
        <taxon>Rubrobacteria</taxon>
        <taxon>Rubrobacterales</taxon>
        <taxon>Rubrobacteraceae</taxon>
        <taxon>environmental samples</taxon>
    </lineage>
</organism>
<sequence length="30" mass="3551">MKFLLEYLTLQPDSVYIPTMFTKIVDKSDN</sequence>
<gene>
    <name evidence="1" type="ORF">AVDCRST_MAG28-2592</name>
</gene>
<dbReference type="EMBL" id="CADCVE010000058">
    <property type="protein sequence ID" value="CAA9456957.1"/>
    <property type="molecule type" value="Genomic_DNA"/>
</dbReference>
<dbReference type="AlphaFoldDB" id="A0A6J4R4E2"/>
<evidence type="ECO:0000313" key="1">
    <source>
        <dbReference type="EMBL" id="CAA9456957.1"/>
    </source>
</evidence>
<accession>A0A6J4R4E2</accession>
<protein>
    <submittedName>
        <fullName evidence="1">Uncharacterized protein</fullName>
    </submittedName>
</protein>
<proteinExistence type="predicted"/>
<name>A0A6J4R4E2_9ACTN</name>
<reference evidence="1" key="1">
    <citation type="submission" date="2020-02" db="EMBL/GenBank/DDBJ databases">
        <authorList>
            <person name="Meier V. D."/>
        </authorList>
    </citation>
    <scope>NUCLEOTIDE SEQUENCE</scope>
    <source>
        <strain evidence="1">AVDCRST_MAG28</strain>
    </source>
</reference>